<dbReference type="Gene3D" id="3.30.565.10">
    <property type="entry name" value="Histidine kinase-like ATPase, C-terminal domain"/>
    <property type="match status" value="1"/>
</dbReference>
<dbReference type="SUPFAM" id="SSF55874">
    <property type="entry name" value="ATPase domain of HSP90 chaperone/DNA topoisomerase II/histidine kinase"/>
    <property type="match status" value="1"/>
</dbReference>
<dbReference type="InterPro" id="IPR036890">
    <property type="entry name" value="HATPase_C_sf"/>
</dbReference>
<gene>
    <name evidence="1" type="ORF">Q609_ECAC01443G0006</name>
</gene>
<comment type="caution">
    <text evidence="1">The sequence shown here is derived from an EMBL/GenBank/DDBJ whole genome shotgun (WGS) entry which is preliminary data.</text>
</comment>
<dbReference type="Proteomes" id="UP000018853">
    <property type="component" value="Unassembled WGS sequence"/>
</dbReference>
<dbReference type="PATRIC" id="fig|1403943.3.peg.2118"/>
<sequence length="351" mass="40651">MFEYRMFKNKKIFIDKIEGLVKYNLHLMEVECGHSKRFELKGNKYRALNSQLIQGENEFEIFCVSDSKEHLSSSSLMRREAELLLSRAQEISNAKEIAENEVQIHVNRLIHNLVTLNASNLQEVYFTIDEHTIKNRQKGVSWKELITDSINSDPYSAGLSLVRIAKRCSQVKNEISLYNSIINGTIDTKIERHEVHRVLMSIFYVFFPDFTDNDVRVKISETKETALLDYETFNISLYYIIENITKYIRPGSQLDVNISRDSYSLKIEFSMVSLYLHPEEEIKIFMEGYSGIEAKKISKNGSGLGLFTAKKYLAKSNADVCLIAFRDVDFEEFCNRVYCRNKIIVSLSTSL</sequence>
<accession>W1X5W3</accession>
<evidence type="ECO:0000313" key="1">
    <source>
        <dbReference type="EMBL" id="ETJ24164.1"/>
    </source>
</evidence>
<organism evidence="1 2">
    <name type="scientific">Escherichia coli DORA_A_5_14_21</name>
    <dbReference type="NCBI Taxonomy" id="1403943"/>
    <lineage>
        <taxon>Bacteria</taxon>
        <taxon>Pseudomonadati</taxon>
        <taxon>Pseudomonadota</taxon>
        <taxon>Gammaproteobacteria</taxon>
        <taxon>Enterobacterales</taxon>
        <taxon>Enterobacteriaceae</taxon>
        <taxon>Escherichia</taxon>
    </lineage>
</organism>
<name>W1X5W3_ECOLX</name>
<dbReference type="AlphaFoldDB" id="W1X5W3"/>
<evidence type="ECO:0000313" key="2">
    <source>
        <dbReference type="Proteomes" id="UP000018853"/>
    </source>
</evidence>
<proteinExistence type="predicted"/>
<dbReference type="EMBL" id="AZLZ01001443">
    <property type="protein sequence ID" value="ETJ24164.1"/>
    <property type="molecule type" value="Genomic_DNA"/>
</dbReference>
<reference evidence="1 2" key="1">
    <citation type="submission" date="2013-12" db="EMBL/GenBank/DDBJ databases">
        <title>A Varibaculum cambriense genome reconstructed from a premature infant gut community with otherwise low bacterial novelty that shifts toward anaerobic metabolism during the third week of life.</title>
        <authorList>
            <person name="Brown C.T."/>
            <person name="Sharon I."/>
            <person name="Thomas B.C."/>
            <person name="Castelle C.J."/>
            <person name="Morowitz M.J."/>
            <person name="Banfield J.F."/>
        </authorList>
    </citation>
    <scope>NUCLEOTIDE SEQUENCE [LARGE SCALE GENOMIC DNA]</scope>
    <source>
        <strain evidence="2">DORA_A_5_14_21</strain>
    </source>
</reference>
<protein>
    <submittedName>
        <fullName evidence="1">Uncharacterized protein</fullName>
    </submittedName>
</protein>